<reference evidence="5 6" key="1">
    <citation type="journal article" date="2019" name="PLoS Biol.">
        <title>Sex chromosomes control vertical transmission of feminizing Wolbachia symbionts in an isopod.</title>
        <authorList>
            <person name="Becking T."/>
            <person name="Chebbi M.A."/>
            <person name="Giraud I."/>
            <person name="Moumen B."/>
            <person name="Laverre T."/>
            <person name="Caubet Y."/>
            <person name="Peccoud J."/>
            <person name="Gilbert C."/>
            <person name="Cordaux R."/>
        </authorList>
    </citation>
    <scope>NUCLEOTIDE SEQUENCE [LARGE SCALE GENOMIC DNA]</scope>
    <source>
        <strain evidence="5">ANa2</strain>
        <tissue evidence="5">Whole body excluding digestive tract and cuticle</tissue>
    </source>
</reference>
<keyword evidence="3" id="KW-0812">Transmembrane</keyword>
<dbReference type="Pfam" id="PF00561">
    <property type="entry name" value="Abhydrolase_1"/>
    <property type="match status" value="1"/>
</dbReference>
<comment type="caution">
    <text evidence="5">The sequence shown here is derived from an EMBL/GenBank/DDBJ whole genome shotgun (WGS) entry which is preliminary data.</text>
</comment>
<feature type="transmembrane region" description="Helical" evidence="3">
    <location>
        <begin position="7"/>
        <end position="40"/>
    </location>
</feature>
<dbReference type="EMBL" id="SEYY01019224">
    <property type="protein sequence ID" value="KAB7498500.1"/>
    <property type="molecule type" value="Genomic_DNA"/>
</dbReference>
<dbReference type="Gene3D" id="3.40.50.1820">
    <property type="entry name" value="alpha/beta hydrolase"/>
    <property type="match status" value="1"/>
</dbReference>
<dbReference type="OrthoDB" id="10249433at2759"/>
<dbReference type="AlphaFoldDB" id="A0A5N5T0Q3"/>
<keyword evidence="3" id="KW-1133">Transmembrane helix</keyword>
<keyword evidence="6" id="KW-1185">Reference proteome</keyword>
<evidence type="ECO:0000256" key="3">
    <source>
        <dbReference type="SAM" id="Phobius"/>
    </source>
</evidence>
<evidence type="ECO:0000313" key="5">
    <source>
        <dbReference type="EMBL" id="KAB7498500.1"/>
    </source>
</evidence>
<dbReference type="Proteomes" id="UP000326759">
    <property type="component" value="Unassembled WGS sequence"/>
</dbReference>
<dbReference type="InterPro" id="IPR000073">
    <property type="entry name" value="AB_hydrolase_1"/>
</dbReference>
<proteinExistence type="predicted"/>
<protein>
    <recommendedName>
        <fullName evidence="1">Protein ABHD13</fullName>
    </recommendedName>
    <alternativeName>
        <fullName evidence="2">Alpha/beta hydrolase domain-containing protein 13</fullName>
    </alternativeName>
</protein>
<name>A0A5N5T0Q3_9CRUS</name>
<dbReference type="SUPFAM" id="SSF53474">
    <property type="entry name" value="alpha/beta-Hydrolases"/>
    <property type="match status" value="1"/>
</dbReference>
<dbReference type="GO" id="GO:0008474">
    <property type="term" value="F:palmitoyl-(protein) hydrolase activity"/>
    <property type="evidence" value="ECO:0007669"/>
    <property type="project" value="TreeGrafter"/>
</dbReference>
<organism evidence="5 6">
    <name type="scientific">Armadillidium nasatum</name>
    <dbReference type="NCBI Taxonomy" id="96803"/>
    <lineage>
        <taxon>Eukaryota</taxon>
        <taxon>Metazoa</taxon>
        <taxon>Ecdysozoa</taxon>
        <taxon>Arthropoda</taxon>
        <taxon>Crustacea</taxon>
        <taxon>Multicrustacea</taxon>
        <taxon>Malacostraca</taxon>
        <taxon>Eumalacostraca</taxon>
        <taxon>Peracarida</taxon>
        <taxon>Isopoda</taxon>
        <taxon>Oniscidea</taxon>
        <taxon>Crinocheta</taxon>
        <taxon>Armadillidiidae</taxon>
        <taxon>Armadillidium</taxon>
    </lineage>
</organism>
<dbReference type="PANTHER" id="PTHR12277">
    <property type="entry name" value="ALPHA/BETA HYDROLASE DOMAIN-CONTAINING PROTEIN"/>
    <property type="match status" value="1"/>
</dbReference>
<evidence type="ECO:0000256" key="2">
    <source>
        <dbReference type="ARBA" id="ARBA00042701"/>
    </source>
</evidence>
<dbReference type="PANTHER" id="PTHR12277:SF81">
    <property type="entry name" value="PROTEIN ABHD13"/>
    <property type="match status" value="1"/>
</dbReference>
<evidence type="ECO:0000256" key="1">
    <source>
        <dbReference type="ARBA" id="ARBA00040125"/>
    </source>
</evidence>
<evidence type="ECO:0000259" key="4">
    <source>
        <dbReference type="Pfam" id="PF00561"/>
    </source>
</evidence>
<gene>
    <name evidence="5" type="primary">Abhd13</name>
    <name evidence="5" type="ORF">Anas_08433</name>
</gene>
<dbReference type="InterPro" id="IPR029058">
    <property type="entry name" value="AB_hydrolase_fold"/>
</dbReference>
<keyword evidence="3" id="KW-0472">Membrane</keyword>
<evidence type="ECO:0000313" key="6">
    <source>
        <dbReference type="Proteomes" id="UP000326759"/>
    </source>
</evidence>
<dbReference type="GO" id="GO:0016020">
    <property type="term" value="C:membrane"/>
    <property type="evidence" value="ECO:0007669"/>
    <property type="project" value="TreeGrafter"/>
</dbReference>
<sequence length="355" mass="40239">MRKYWITSLIVITMIFLSFFMYGFIVSLLLFLCGFFAIFYQISDQLVYWPNYPTDSRCIVRLPSSIGLPSENLFLYARDGTKLHAVFVKQESHAIENAPTFVYMHGNAGNIGHRLGNIYDLYRILGINILVVEYRGYGLSQGSASEQGLYLDAEAAICYLRTRTDIDLSKIVVFGRSLGGAVAIDCVSRSEIRSRVAALVIENTFTSIPDMAKVLFAGMKILPSLPEWCHKNKFNSKLKMCRVVVPSLLLSGQADTLVPPRMMMELYQSCPSPMKRMLKFVRGSHNETWRCRGYYQGISEFLDEVFFKSPRPKKPLPPGVTCVSDAVIIYCTDVMRIENIRGSVIKGRIRFTFGK</sequence>
<accession>A0A5N5T0Q3</accession>
<feature type="domain" description="AB hydrolase-1" evidence="4">
    <location>
        <begin position="99"/>
        <end position="228"/>
    </location>
</feature>